<organism evidence="2 3">
    <name type="scientific">Metabacillus fastidiosus</name>
    <dbReference type="NCBI Taxonomy" id="1458"/>
    <lineage>
        <taxon>Bacteria</taxon>
        <taxon>Bacillati</taxon>
        <taxon>Bacillota</taxon>
        <taxon>Bacilli</taxon>
        <taxon>Bacillales</taxon>
        <taxon>Bacillaceae</taxon>
        <taxon>Metabacillus</taxon>
    </lineage>
</organism>
<keyword evidence="3" id="KW-1185">Reference proteome</keyword>
<evidence type="ECO:0000256" key="1">
    <source>
        <dbReference type="SAM" id="Phobius"/>
    </source>
</evidence>
<dbReference type="RefSeq" id="WP_066232074.1">
    <property type="nucleotide sequence ID" value="NZ_JARTFQ010000004.1"/>
</dbReference>
<comment type="caution">
    <text evidence="2">The sequence shown here is derived from an EMBL/GenBank/DDBJ whole genome shotgun (WGS) entry which is preliminary data.</text>
</comment>
<evidence type="ECO:0000313" key="3">
    <source>
        <dbReference type="Proteomes" id="UP001342826"/>
    </source>
</evidence>
<proteinExistence type="predicted"/>
<dbReference type="GeneID" id="301142016"/>
<keyword evidence="1" id="KW-0472">Membrane</keyword>
<reference evidence="2 3" key="1">
    <citation type="submission" date="2023-03" db="EMBL/GenBank/DDBJ databases">
        <title>Bacillus Genome Sequencing.</title>
        <authorList>
            <person name="Dunlap C."/>
        </authorList>
    </citation>
    <scope>NUCLEOTIDE SEQUENCE [LARGE SCALE GENOMIC DNA]</scope>
    <source>
        <strain evidence="2 3">NRS-1717</strain>
    </source>
</reference>
<accession>A0ABU6P130</accession>
<dbReference type="Pfam" id="PF09560">
    <property type="entry name" value="Spore_YunB"/>
    <property type="match status" value="1"/>
</dbReference>
<dbReference type="EMBL" id="JARTFS010000013">
    <property type="protein sequence ID" value="MED4402976.1"/>
    <property type="molecule type" value="Genomic_DNA"/>
</dbReference>
<dbReference type="InterPro" id="IPR014197">
    <property type="entry name" value="Sporulation_prot_YunB"/>
</dbReference>
<keyword evidence="1" id="KW-0812">Transmembrane</keyword>
<dbReference type="Proteomes" id="UP001342826">
    <property type="component" value="Unassembled WGS sequence"/>
</dbReference>
<gene>
    <name evidence="2" type="primary">yunB</name>
    <name evidence="2" type="ORF">P9271_16850</name>
</gene>
<sequence>MARFRGRRPRRGPLPFRYVLLLSFVIFVFLTAISFWIINEQIESTLVEIADLEASKVATTIIHNAVEEEILTKEDQENLVVVDKNKDGDIVSVNVNHRVVHTAKKKVTDNVTAKLGEIERNNFHDRDPNQKKRDDGIIYGIPLGKITGNAILSTLGPNIPVQYYLIGDVFTDIRSTTKEHGINSAVHEIEIYVEVDVQVVIPFATNVIKAKNSIPIMKFTENGEVPLYYNGKGDAGSPAIELPKNESK</sequence>
<name>A0ABU6P130_9BACI</name>
<dbReference type="NCBIfam" id="TIGR02832">
    <property type="entry name" value="spo_yunB"/>
    <property type="match status" value="1"/>
</dbReference>
<feature type="transmembrane region" description="Helical" evidence="1">
    <location>
        <begin position="20"/>
        <end position="38"/>
    </location>
</feature>
<evidence type="ECO:0000313" key="2">
    <source>
        <dbReference type="EMBL" id="MED4402976.1"/>
    </source>
</evidence>
<keyword evidence="1" id="KW-1133">Transmembrane helix</keyword>
<protein>
    <submittedName>
        <fullName evidence="2">Sporulation protein YunB</fullName>
    </submittedName>
</protein>
<dbReference type="PIRSF" id="PIRSF021383">
    <property type="entry name" value="YunB"/>
    <property type="match status" value="1"/>
</dbReference>